<protein>
    <submittedName>
        <fullName evidence="7">Cytochrome C</fullName>
    </submittedName>
</protein>
<comment type="caution">
    <text evidence="7">The sequence shown here is derived from an EMBL/GenBank/DDBJ whole genome shotgun (WGS) entry which is preliminary data.</text>
</comment>
<evidence type="ECO:0000256" key="1">
    <source>
        <dbReference type="ARBA" id="ARBA00022617"/>
    </source>
</evidence>
<dbReference type="SUPFAM" id="SSF53822">
    <property type="entry name" value="Periplasmic binding protein-like I"/>
    <property type="match status" value="1"/>
</dbReference>
<evidence type="ECO:0000256" key="2">
    <source>
        <dbReference type="ARBA" id="ARBA00022723"/>
    </source>
</evidence>
<dbReference type="PROSITE" id="PS51007">
    <property type="entry name" value="CYTC"/>
    <property type="match status" value="1"/>
</dbReference>
<name>A0A0C1U4B2_9BACT</name>
<dbReference type="Gene3D" id="3.40.50.2300">
    <property type="match status" value="2"/>
</dbReference>
<feature type="chain" id="PRO_5002157440" evidence="5">
    <location>
        <begin position="30"/>
        <end position="567"/>
    </location>
</feature>
<feature type="signal peptide" evidence="5">
    <location>
        <begin position="1"/>
        <end position="29"/>
    </location>
</feature>
<keyword evidence="2 4" id="KW-0479">Metal-binding</keyword>
<gene>
    <name evidence="7" type="ORF">SE37_08180</name>
</gene>
<dbReference type="GO" id="GO:0046872">
    <property type="term" value="F:metal ion binding"/>
    <property type="evidence" value="ECO:0007669"/>
    <property type="project" value="UniProtKB-KW"/>
</dbReference>
<keyword evidence="3 4" id="KW-0408">Iron</keyword>
<dbReference type="Proteomes" id="UP000031433">
    <property type="component" value="Unassembled WGS sequence"/>
</dbReference>
<dbReference type="InterPro" id="IPR028082">
    <property type="entry name" value="Peripla_BP_I"/>
</dbReference>
<dbReference type="InterPro" id="IPR009056">
    <property type="entry name" value="Cyt_c-like_dom"/>
</dbReference>
<evidence type="ECO:0000313" key="8">
    <source>
        <dbReference type="Proteomes" id="UP000031433"/>
    </source>
</evidence>
<accession>A0A0C1U4B2</accession>
<dbReference type="RefSeq" id="WP_039645329.1">
    <property type="nucleotide sequence ID" value="NZ_JXBL01000001.1"/>
</dbReference>
<evidence type="ECO:0000313" key="7">
    <source>
        <dbReference type="EMBL" id="KIE42605.1"/>
    </source>
</evidence>
<evidence type="ECO:0000256" key="3">
    <source>
        <dbReference type="ARBA" id="ARBA00023004"/>
    </source>
</evidence>
<sequence>MICVTGKRLALSAVAMLLALLCGTAAGRAAEPPAALSPDEMRLGERMYREGVLPSGAPMKAFVSGDVPVDGTAFTCVSCHLHSGLGSFEGEVVTPPTNGRVLYQERKPFIPGSEFIPSISNYAKHLPVRPAYTDETLASLIATGIDPTGRSVLYVMPRYELGDRDMAILIAYLKALSDKPSPGVGASEIKFATVIVDGTDPVAVDSMLTPIQFSIDRKNSLALAARKNYRVARMAYNMLGDLHSMTFSLSRWILRGPPETWRAQLDQYYRNEPVFALLGGISGGEWEPVHRFCEENRIPSLFPVVDYPVISDSDWYTLYFSRGVRQEGEAAARYLNGMAGLFNSRPVVQIIRETRKGETLADGFRATWQQSGHAAPLDIRLPKGERLTDKRVREILDTHRPAALLVWDDDSALPALAGAAGGQEEQPTVLLASGTYLGKTLWTIPEPLRERLYLTYPYRLPQEDVRFDIAVKKVLPGKDIQSFDQKIIRESFIAAEVLGKAFMEMRAEYYRDFLMDTIGMMTDMYYPLYERVSFGPGQRYASKGCYIVQLGKGESPKLERRSEWVIP</sequence>
<dbReference type="GO" id="GO:0020037">
    <property type="term" value="F:heme binding"/>
    <property type="evidence" value="ECO:0007669"/>
    <property type="project" value="InterPro"/>
</dbReference>
<keyword evidence="5" id="KW-0732">Signal</keyword>
<feature type="domain" description="Cytochrome c" evidence="6">
    <location>
        <begin position="39"/>
        <end position="177"/>
    </location>
</feature>
<dbReference type="Gene3D" id="1.10.760.10">
    <property type="entry name" value="Cytochrome c-like domain"/>
    <property type="match status" value="1"/>
</dbReference>
<dbReference type="EMBL" id="JXBL01000001">
    <property type="protein sequence ID" value="KIE42605.1"/>
    <property type="molecule type" value="Genomic_DNA"/>
</dbReference>
<dbReference type="InterPro" id="IPR036909">
    <property type="entry name" value="Cyt_c-like_dom_sf"/>
</dbReference>
<dbReference type="AlphaFoldDB" id="A0A0C1U4B2"/>
<dbReference type="SUPFAM" id="SSF46626">
    <property type="entry name" value="Cytochrome c"/>
    <property type="match status" value="1"/>
</dbReference>
<evidence type="ECO:0000256" key="4">
    <source>
        <dbReference type="PROSITE-ProRule" id="PRU00433"/>
    </source>
</evidence>
<evidence type="ECO:0000259" key="6">
    <source>
        <dbReference type="PROSITE" id="PS51007"/>
    </source>
</evidence>
<evidence type="ECO:0000256" key="5">
    <source>
        <dbReference type="SAM" id="SignalP"/>
    </source>
</evidence>
<keyword evidence="8" id="KW-1185">Reference proteome</keyword>
<organism evidence="7 8">
    <name type="scientific">Geobacter soli</name>
    <dbReference type="NCBI Taxonomy" id="1510391"/>
    <lineage>
        <taxon>Bacteria</taxon>
        <taxon>Pseudomonadati</taxon>
        <taxon>Thermodesulfobacteriota</taxon>
        <taxon>Desulfuromonadia</taxon>
        <taxon>Geobacterales</taxon>
        <taxon>Geobacteraceae</taxon>
        <taxon>Geobacter</taxon>
    </lineage>
</organism>
<reference evidence="7 8" key="1">
    <citation type="submission" date="2015-01" db="EMBL/GenBank/DDBJ databases">
        <title>Genome sequence of the anaerobic bacterium Geobacter soli GSS01, a dissimilatory Fe(III) reducer from soil.</title>
        <authorList>
            <person name="Yang G."/>
            <person name="Zhou S."/>
        </authorList>
    </citation>
    <scope>NUCLEOTIDE SEQUENCE [LARGE SCALE GENOMIC DNA]</scope>
    <source>
        <strain evidence="7 8">GSS01</strain>
    </source>
</reference>
<keyword evidence="1 4" id="KW-0349">Heme</keyword>
<dbReference type="GO" id="GO:0009055">
    <property type="term" value="F:electron transfer activity"/>
    <property type="evidence" value="ECO:0007669"/>
    <property type="project" value="InterPro"/>
</dbReference>
<proteinExistence type="predicted"/>